<organism evidence="1 2">
    <name type="scientific">Parascardovia denticolens DSM 10105 = JCM 12538</name>
    <dbReference type="NCBI Taxonomy" id="864564"/>
    <lineage>
        <taxon>Bacteria</taxon>
        <taxon>Bacillati</taxon>
        <taxon>Actinomycetota</taxon>
        <taxon>Actinomycetes</taxon>
        <taxon>Bifidobacteriales</taxon>
        <taxon>Bifidobacteriaceae</taxon>
        <taxon>Parascardovia</taxon>
    </lineage>
</organism>
<dbReference type="AlphaFoldDB" id="E6JYF4"/>
<evidence type="ECO:0000313" key="1">
    <source>
        <dbReference type="EMBL" id="EFT83013.1"/>
    </source>
</evidence>
<evidence type="ECO:0000313" key="2">
    <source>
        <dbReference type="Proteomes" id="UP000004946"/>
    </source>
</evidence>
<reference evidence="1 2" key="1">
    <citation type="submission" date="2010-12" db="EMBL/GenBank/DDBJ databases">
        <authorList>
            <person name="Muzny D."/>
            <person name="Qin X."/>
            <person name="Buhay C."/>
            <person name="Dugan-Rocha S."/>
            <person name="Ding Y."/>
            <person name="Chen G."/>
            <person name="Hawes A."/>
            <person name="Holder M."/>
            <person name="Jhangiani S."/>
            <person name="Johnson A."/>
            <person name="Khan Z."/>
            <person name="Li Z."/>
            <person name="Liu W."/>
            <person name="Liu X."/>
            <person name="Perez L."/>
            <person name="Shen H."/>
            <person name="Wang Q."/>
            <person name="Watt J."/>
            <person name="Xi L."/>
            <person name="Xin Y."/>
            <person name="Zhou J."/>
            <person name="Deng J."/>
            <person name="Jiang H."/>
            <person name="Liu Y."/>
            <person name="Qu J."/>
            <person name="Song X.-Z."/>
            <person name="Zhang L."/>
            <person name="Villasana D."/>
            <person name="Johnson A."/>
            <person name="Liu J."/>
            <person name="Liyanage D."/>
            <person name="Lorensuhewa L."/>
            <person name="Robinson T."/>
            <person name="Song A."/>
            <person name="Song B.-B."/>
            <person name="Dinh H."/>
            <person name="Thornton R."/>
            <person name="Coyle M."/>
            <person name="Francisco L."/>
            <person name="Jackson L."/>
            <person name="Javaid M."/>
            <person name="Korchina V."/>
            <person name="Kovar C."/>
            <person name="Mata R."/>
            <person name="Mathew T."/>
            <person name="Ngo R."/>
            <person name="Nguyen L."/>
            <person name="Nguyen N."/>
            <person name="Okwuonu G."/>
            <person name="Ongeri F."/>
            <person name="Pham C."/>
            <person name="Simmons D."/>
            <person name="Wilczek-Boney K."/>
            <person name="Hale W."/>
            <person name="Jakkamsetti A."/>
            <person name="Pham P."/>
            <person name="Ruth R."/>
            <person name="San Lucas F."/>
            <person name="Warren J."/>
            <person name="Zhang J."/>
            <person name="Zhao Z."/>
            <person name="Zhou C."/>
            <person name="Zhu D."/>
            <person name="Lee S."/>
            <person name="Bess C."/>
            <person name="Blankenburg K."/>
            <person name="Forbes L."/>
            <person name="Fu Q."/>
            <person name="Gubbala S."/>
            <person name="Hirani K."/>
            <person name="Jayaseelan J.C."/>
            <person name="Lara F."/>
            <person name="Munidasa M."/>
            <person name="Palculict T."/>
            <person name="Patil S."/>
            <person name="Pu L.-L."/>
            <person name="Saada N."/>
            <person name="Tang L."/>
            <person name="Weissenberger G."/>
            <person name="Zhu Y."/>
            <person name="Hemphill L."/>
            <person name="Shang Y."/>
            <person name="Youmans B."/>
            <person name="Ayvaz T."/>
            <person name="Ross M."/>
            <person name="Santibanez J."/>
            <person name="Aqrawi P."/>
            <person name="Gross S."/>
            <person name="Joshi V."/>
            <person name="Fowler G."/>
            <person name="Nazareth L."/>
            <person name="Reid J."/>
            <person name="Worley K."/>
            <person name="Petrosino J."/>
            <person name="Highlander S."/>
            <person name="Gibbs R."/>
        </authorList>
    </citation>
    <scope>NUCLEOTIDE SEQUENCE [LARGE SCALE GENOMIC DNA]</scope>
    <source>
        <strain evidence="1 2">DSM 10105</strain>
    </source>
</reference>
<dbReference type="KEGG" id="pdo:PSDT_0002"/>
<dbReference type="EMBL" id="AEON01000001">
    <property type="protein sequence ID" value="EFT83013.1"/>
    <property type="molecule type" value="Genomic_DNA"/>
</dbReference>
<accession>E6JYF4</accession>
<gene>
    <name evidence="1" type="ORF">HMPREF0620_0018</name>
</gene>
<name>E6JYF4_PARDN</name>
<proteinExistence type="predicted"/>
<comment type="caution">
    <text evidence="1">The sequence shown here is derived from an EMBL/GenBank/DDBJ whole genome shotgun (WGS) entry which is preliminary data.</text>
</comment>
<dbReference type="HOGENOM" id="CLU_2956416_0_0_11"/>
<keyword evidence="2" id="KW-1185">Reference proteome</keyword>
<sequence length="59" mass="7298">MNEIKVFEDNFCSLRCWWINQELSTIDERVFHKCLFVFTLAIEEERRLIHTIHSTYNDY</sequence>
<dbReference type="PATRIC" id="fig|864564.6.peg.2"/>
<dbReference type="Proteomes" id="UP000004946">
    <property type="component" value="Chromosome"/>
</dbReference>
<protein>
    <submittedName>
        <fullName evidence="1">Uncharacterized protein</fullName>
    </submittedName>
</protein>